<dbReference type="SUPFAM" id="SSF51735">
    <property type="entry name" value="NAD(P)-binding Rossmann-fold domains"/>
    <property type="match status" value="1"/>
</dbReference>
<dbReference type="KEGG" id="pca:Pcar_0640"/>
<dbReference type="STRING" id="338963.Pcar_0640"/>
<keyword evidence="2" id="KW-1185">Reference proteome</keyword>
<reference evidence="1 2" key="2">
    <citation type="journal article" date="2012" name="BMC Genomics">
        <title>The genome of Pelobacter carbinolicus reveals surprising metabolic capabilities and physiological features.</title>
        <authorList>
            <person name="Aklujkar M."/>
            <person name="Haveman S.A."/>
            <person name="Didonato R.Jr."/>
            <person name="Chertkov O."/>
            <person name="Han C.S."/>
            <person name="Land M.L."/>
            <person name="Brown P."/>
            <person name="Lovley D.R."/>
        </authorList>
    </citation>
    <scope>NUCLEOTIDE SEQUENCE [LARGE SCALE GENOMIC DNA]</scope>
    <source>
        <strain evidence="2">DSM 2380 / NBRC 103641 / GraBd1</strain>
    </source>
</reference>
<dbReference type="eggNOG" id="ENOG502ZXUP">
    <property type="taxonomic scope" value="Bacteria"/>
</dbReference>
<dbReference type="HOGENOM" id="CLU_2106652_0_0_7"/>
<dbReference type="AlphaFoldDB" id="Q3A6V8"/>
<gene>
    <name evidence="1" type="ordered locus">Pcar_0640</name>
</gene>
<protein>
    <submittedName>
        <fullName evidence="1">Uncharacterized protein</fullName>
    </submittedName>
</protein>
<dbReference type="Gene3D" id="3.40.50.720">
    <property type="entry name" value="NAD(P)-binding Rossmann-like Domain"/>
    <property type="match status" value="1"/>
</dbReference>
<dbReference type="EMBL" id="CP000142">
    <property type="protein sequence ID" value="ABA87899.1"/>
    <property type="molecule type" value="Genomic_DNA"/>
</dbReference>
<sequence>MRILVIGAGRTGAKVIQQLKKNPGIEILIADPRQQLYAVDEGIIEKVDIHEALTPMTLQHVLKQTVPDMVLLAMPTEDMGLGKAPGIDILAEALREELAALAKVPVIEVARAARC</sequence>
<evidence type="ECO:0000313" key="1">
    <source>
        <dbReference type="EMBL" id="ABA87899.1"/>
    </source>
</evidence>
<dbReference type="InterPro" id="IPR036291">
    <property type="entry name" value="NAD(P)-bd_dom_sf"/>
</dbReference>
<dbReference type="Proteomes" id="UP000002534">
    <property type="component" value="Chromosome"/>
</dbReference>
<evidence type="ECO:0000313" key="2">
    <source>
        <dbReference type="Proteomes" id="UP000002534"/>
    </source>
</evidence>
<dbReference type="OrthoDB" id="9782091at2"/>
<accession>Q3A6V8</accession>
<name>Q3A6V8_SYNC1</name>
<reference evidence="2" key="1">
    <citation type="submission" date="2005-10" db="EMBL/GenBank/DDBJ databases">
        <title>Complete sequence of Pelobacter carbinolicus DSM 2380.</title>
        <authorList>
            <person name="Copeland A."/>
            <person name="Lucas S."/>
            <person name="Lapidus A."/>
            <person name="Barry K."/>
            <person name="Detter J.C."/>
            <person name="Glavina T."/>
            <person name="Hammon N."/>
            <person name="Israni S."/>
            <person name="Pitluck S."/>
            <person name="Chertkov O."/>
            <person name="Schmutz J."/>
            <person name="Larimer F."/>
            <person name="Land M."/>
            <person name="Kyrpides N."/>
            <person name="Ivanova N."/>
            <person name="Richardson P."/>
        </authorList>
    </citation>
    <scope>NUCLEOTIDE SEQUENCE [LARGE SCALE GENOMIC DNA]</scope>
    <source>
        <strain evidence="2">DSM 2380 / NBRC 103641 / GraBd1</strain>
    </source>
</reference>
<proteinExistence type="predicted"/>
<dbReference type="RefSeq" id="WP_011340342.1">
    <property type="nucleotide sequence ID" value="NC_007498.2"/>
</dbReference>
<organism evidence="1 2">
    <name type="scientific">Syntrophotalea carbinolica (strain DSM 2380 / NBRC 103641 / GraBd1)</name>
    <name type="common">Pelobacter carbinolicus</name>
    <dbReference type="NCBI Taxonomy" id="338963"/>
    <lineage>
        <taxon>Bacteria</taxon>
        <taxon>Pseudomonadati</taxon>
        <taxon>Thermodesulfobacteriota</taxon>
        <taxon>Desulfuromonadia</taxon>
        <taxon>Desulfuromonadales</taxon>
        <taxon>Syntrophotaleaceae</taxon>
        <taxon>Syntrophotalea</taxon>
    </lineage>
</organism>